<gene>
    <name evidence="4" type="ORF">VN24_00215</name>
</gene>
<dbReference type="EMBL" id="CP011058">
    <property type="protein sequence ID" value="AJY73338.1"/>
    <property type="molecule type" value="Genomic_DNA"/>
</dbReference>
<dbReference type="PATRIC" id="fig|1126833.4.peg.52"/>
<dbReference type="KEGG" id="pbj:VN24_00215"/>
<proteinExistence type="inferred from homology"/>
<dbReference type="NCBIfam" id="TIGR00654">
    <property type="entry name" value="PhzF_family"/>
    <property type="match status" value="1"/>
</dbReference>
<dbReference type="InterPro" id="IPR003719">
    <property type="entry name" value="Phenazine_PhzF-like"/>
</dbReference>
<dbReference type="SUPFAM" id="SSF54506">
    <property type="entry name" value="Diaminopimelate epimerase-like"/>
    <property type="match status" value="1"/>
</dbReference>
<dbReference type="HOGENOM" id="CLU_048756_2_1_9"/>
<dbReference type="PANTHER" id="PTHR13774:SF17">
    <property type="entry name" value="PHENAZINE BIOSYNTHESIS-LIKE DOMAIN-CONTAINING PROTEIN"/>
    <property type="match status" value="1"/>
</dbReference>
<evidence type="ECO:0008006" key="6">
    <source>
        <dbReference type="Google" id="ProtNLM"/>
    </source>
</evidence>
<keyword evidence="5" id="KW-1185">Reference proteome</keyword>
<evidence type="ECO:0000313" key="5">
    <source>
        <dbReference type="Proteomes" id="UP000032633"/>
    </source>
</evidence>
<dbReference type="RefSeq" id="WP_045668773.1">
    <property type="nucleotide sequence ID" value="NZ_CP011058.1"/>
</dbReference>
<dbReference type="AlphaFoldDB" id="A0A0D5NEJ1"/>
<organism evidence="4 5">
    <name type="scientific">Paenibacillus beijingensis</name>
    <dbReference type="NCBI Taxonomy" id="1126833"/>
    <lineage>
        <taxon>Bacteria</taxon>
        <taxon>Bacillati</taxon>
        <taxon>Bacillota</taxon>
        <taxon>Bacilli</taxon>
        <taxon>Bacillales</taxon>
        <taxon>Paenibacillaceae</taxon>
        <taxon>Paenibacillus</taxon>
    </lineage>
</organism>
<dbReference type="Gene3D" id="3.10.310.10">
    <property type="entry name" value="Diaminopimelate Epimerase, Chain A, domain 1"/>
    <property type="match status" value="2"/>
</dbReference>
<evidence type="ECO:0000256" key="2">
    <source>
        <dbReference type="ARBA" id="ARBA00023235"/>
    </source>
</evidence>
<dbReference type="GO" id="GO:0005737">
    <property type="term" value="C:cytoplasm"/>
    <property type="evidence" value="ECO:0007669"/>
    <property type="project" value="TreeGrafter"/>
</dbReference>
<evidence type="ECO:0000256" key="1">
    <source>
        <dbReference type="ARBA" id="ARBA00008270"/>
    </source>
</evidence>
<comment type="similarity">
    <text evidence="1">Belongs to the PhzF family.</text>
</comment>
<dbReference type="PANTHER" id="PTHR13774">
    <property type="entry name" value="PHENAZINE BIOSYNTHESIS PROTEIN"/>
    <property type="match status" value="1"/>
</dbReference>
<dbReference type="OrthoDB" id="9788221at2"/>
<dbReference type="Pfam" id="PF02567">
    <property type="entry name" value="PhzC-PhzF"/>
    <property type="match status" value="1"/>
</dbReference>
<protein>
    <recommendedName>
        <fullName evidence="6">Oxidoreductase</fullName>
    </recommendedName>
</protein>
<reference evidence="5" key="2">
    <citation type="submission" date="2015-03" db="EMBL/GenBank/DDBJ databases">
        <title>Genome sequence of Paenibacillus beijingensis strain DSM 24997T.</title>
        <authorList>
            <person name="Kwak Y."/>
            <person name="Shin J.-H."/>
        </authorList>
    </citation>
    <scope>NUCLEOTIDE SEQUENCE [LARGE SCALE GENOMIC DNA]</scope>
    <source>
        <strain evidence="5">DSM 24997</strain>
    </source>
</reference>
<keyword evidence="2" id="KW-0413">Isomerase</keyword>
<name>A0A0D5NEJ1_9BACL</name>
<accession>A0A0D5NEJ1</accession>
<sequence length="266" mass="29061">MKVPIYLVDAFTKHKFKGNPAAVCLLEEPVESSRMQAVAAEMNQSETAFIVPPDSGNGLTLRWFTPAQEVELCGHATLAAAHILWETGRLRGSEPATFQTLSGTLHAELGEDGTITLDFPSEPVRETSSPEELIQGLGLIPRYTGRNRMDYLIEVDSARTVRGLRPDWSMLSGLDGRGVIVTSRSDDAAYDFVSRAFYPNLGINEDPVTGSAHCALAPYWGKRLRKSRMHGYQESQRGGEVLVELQGDRVLLGGRAVTVLCGELDG</sequence>
<dbReference type="PIRSF" id="PIRSF016184">
    <property type="entry name" value="PhzC_PhzF"/>
    <property type="match status" value="1"/>
</dbReference>
<dbReference type="GO" id="GO:0016853">
    <property type="term" value="F:isomerase activity"/>
    <property type="evidence" value="ECO:0007669"/>
    <property type="project" value="UniProtKB-KW"/>
</dbReference>
<feature type="active site" evidence="3">
    <location>
        <position position="46"/>
    </location>
</feature>
<dbReference type="STRING" id="1126833.VN24_00215"/>
<evidence type="ECO:0000313" key="4">
    <source>
        <dbReference type="EMBL" id="AJY73338.1"/>
    </source>
</evidence>
<dbReference type="Proteomes" id="UP000032633">
    <property type="component" value="Chromosome"/>
</dbReference>
<evidence type="ECO:0000256" key="3">
    <source>
        <dbReference type="PIRSR" id="PIRSR016184-1"/>
    </source>
</evidence>
<reference evidence="4 5" key="1">
    <citation type="journal article" date="2015" name="J. Biotechnol.">
        <title>Complete genome sequence of Paenibacillus beijingensis 7188(T) (=DSM 24997(T)), a novel rhizobacterium from jujube garden soil.</title>
        <authorList>
            <person name="Kwak Y."/>
            <person name="Shin J.H."/>
        </authorList>
    </citation>
    <scope>NUCLEOTIDE SEQUENCE [LARGE SCALE GENOMIC DNA]</scope>
    <source>
        <strain evidence="4 5">DSM 24997</strain>
    </source>
</reference>